<evidence type="ECO:0000256" key="11">
    <source>
        <dbReference type="SAM" id="Phobius"/>
    </source>
</evidence>
<keyword evidence="7" id="KW-0862">Zinc</keyword>
<evidence type="ECO:0000313" key="12">
    <source>
        <dbReference type="EMBL" id="MEL7559726.1"/>
    </source>
</evidence>
<keyword evidence="6 11" id="KW-0812">Transmembrane</keyword>
<organism evidence="12 13">
    <name type="scientific">Stutzerimonas chloritidismutans</name>
    <name type="common">Pseudomonas chloritidismutans</name>
    <dbReference type="NCBI Taxonomy" id="203192"/>
    <lineage>
        <taxon>Bacteria</taxon>
        <taxon>Pseudomonadati</taxon>
        <taxon>Pseudomonadota</taxon>
        <taxon>Gammaproteobacteria</taxon>
        <taxon>Pseudomonadales</taxon>
        <taxon>Pseudomonadaceae</taxon>
        <taxon>Stutzerimonas</taxon>
    </lineage>
</organism>
<dbReference type="InterPro" id="IPR045861">
    <property type="entry name" value="CorA_cytoplasmic_dom"/>
</dbReference>
<keyword evidence="9" id="KW-0406">Ion transport</keyword>
<keyword evidence="5" id="KW-0997">Cell inner membrane</keyword>
<proteinExistence type="inferred from homology"/>
<evidence type="ECO:0000313" key="13">
    <source>
        <dbReference type="Proteomes" id="UP001467669"/>
    </source>
</evidence>
<evidence type="ECO:0000256" key="4">
    <source>
        <dbReference type="ARBA" id="ARBA00022475"/>
    </source>
</evidence>
<keyword evidence="13" id="KW-1185">Reference proteome</keyword>
<dbReference type="CDD" id="cd12833">
    <property type="entry name" value="ZntB-like_1"/>
    <property type="match status" value="1"/>
</dbReference>
<reference evidence="12 13" key="1">
    <citation type="submission" date="2024-04" db="EMBL/GenBank/DDBJ databases">
        <title>Draft Genome Sequence of Isolates Cultured from Underwater Hawaii Seamounts in the North Pacific Ocean.</title>
        <authorList>
            <person name="Sharma I."/>
            <person name="Darden B."/>
            <person name="Creggett J."/>
            <person name="Taylor S."/>
            <person name="Grant M.P."/>
            <person name="Scott J."/>
            <person name="Attles S."/>
            <person name="Walker S."/>
            <person name="Johnson G."/>
            <person name="St. Cloud C."/>
        </authorList>
    </citation>
    <scope>NUCLEOTIDE SEQUENCE [LARGE SCALE GENOMIC DNA]</scope>
    <source>
        <strain evidence="12 13">03GJ23</strain>
    </source>
</reference>
<keyword evidence="10 11" id="KW-0472">Membrane</keyword>
<feature type="transmembrane region" description="Helical" evidence="11">
    <location>
        <begin position="304"/>
        <end position="324"/>
    </location>
</feature>
<evidence type="ECO:0000256" key="5">
    <source>
        <dbReference type="ARBA" id="ARBA00022519"/>
    </source>
</evidence>
<name>A0ABU9MBL2_STUCH</name>
<comment type="subcellular location">
    <subcellularLocation>
        <location evidence="1">Cell membrane</location>
        <topology evidence="1">Multi-pass membrane protein</topology>
    </subcellularLocation>
</comment>
<dbReference type="InterPro" id="IPR002523">
    <property type="entry name" value="MgTranspt_CorA/ZnTranspt_ZntB"/>
</dbReference>
<gene>
    <name evidence="12" type="ORF">AAGW23_12875</name>
</gene>
<dbReference type="Proteomes" id="UP001467669">
    <property type="component" value="Unassembled WGS sequence"/>
</dbReference>
<evidence type="ECO:0000256" key="7">
    <source>
        <dbReference type="ARBA" id="ARBA00022833"/>
    </source>
</evidence>
<dbReference type="SUPFAM" id="SSF144083">
    <property type="entry name" value="Magnesium transport protein CorA, transmembrane region"/>
    <property type="match status" value="1"/>
</dbReference>
<accession>A0ABU9MBL2</accession>
<dbReference type="EMBL" id="JBCFXD010000007">
    <property type="protein sequence ID" value="MEL7559726.1"/>
    <property type="molecule type" value="Genomic_DNA"/>
</dbReference>
<keyword evidence="4" id="KW-1003">Cell membrane</keyword>
<feature type="transmembrane region" description="Helical" evidence="11">
    <location>
        <begin position="270"/>
        <end position="292"/>
    </location>
</feature>
<comment type="similarity">
    <text evidence="2">Belongs to the CorA metal ion transporter (MIT) (TC 1.A.35) family.</text>
</comment>
<dbReference type="SUPFAM" id="SSF143865">
    <property type="entry name" value="CorA soluble domain-like"/>
    <property type="match status" value="1"/>
</dbReference>
<dbReference type="RefSeq" id="WP_342406870.1">
    <property type="nucleotide sequence ID" value="NZ_JBCFXD010000007.1"/>
</dbReference>
<keyword evidence="8 11" id="KW-1133">Transmembrane helix</keyword>
<dbReference type="PANTHER" id="PTHR46494:SF3">
    <property type="entry name" value="ZINC TRANSPORT PROTEIN ZNTB"/>
    <property type="match status" value="1"/>
</dbReference>
<evidence type="ECO:0000256" key="6">
    <source>
        <dbReference type="ARBA" id="ARBA00022692"/>
    </source>
</evidence>
<evidence type="ECO:0000256" key="9">
    <source>
        <dbReference type="ARBA" id="ARBA00023065"/>
    </source>
</evidence>
<keyword evidence="3" id="KW-0813">Transport</keyword>
<dbReference type="InterPro" id="IPR045863">
    <property type="entry name" value="CorA_TM1_TM2"/>
</dbReference>
<evidence type="ECO:0000256" key="8">
    <source>
        <dbReference type="ARBA" id="ARBA00022989"/>
    </source>
</evidence>
<dbReference type="Pfam" id="PF01544">
    <property type="entry name" value="CorA"/>
    <property type="match status" value="1"/>
</dbReference>
<sequence>MLEELGRTGLLHALVLDGHGGARRIAYTDISCLTLAEHESLWLHWDRSQTQAQAWLRNHSGLSAFACDVLLEENTRPRLLSLPDDELLLFLRGVNLNPDAEPEDMVSLRVFADARRVISLRLRPLRSTEVVLHQLETGVGPKTASEVLLSLADALTDRVDQLVAVLTEKLDEEEDRVETDERYTPPQDKMLSLRRQAAGLRRFLLPQREIYAQLTRNRLPWFVDDDTDYWNELSNRLIRYLEELELVRERVNLVLEAEERRMRERMNRTMYLLGIITGFFLPMSFLTGLLGINVGGIPGSENPYGFAIACVLIGAVAFFQWWIFRRLKWV</sequence>
<protein>
    <submittedName>
        <fullName evidence="12">Zinc transporter ZntB</fullName>
    </submittedName>
</protein>
<dbReference type="Gene3D" id="1.20.58.340">
    <property type="entry name" value="Magnesium transport protein CorA, transmembrane region"/>
    <property type="match status" value="2"/>
</dbReference>
<evidence type="ECO:0000256" key="1">
    <source>
        <dbReference type="ARBA" id="ARBA00004651"/>
    </source>
</evidence>
<dbReference type="Gene3D" id="3.30.460.20">
    <property type="entry name" value="CorA soluble domain-like"/>
    <property type="match status" value="1"/>
</dbReference>
<evidence type="ECO:0000256" key="3">
    <source>
        <dbReference type="ARBA" id="ARBA00022448"/>
    </source>
</evidence>
<dbReference type="PANTHER" id="PTHR46494">
    <property type="entry name" value="CORA FAMILY METAL ION TRANSPORTER (EUROFUNG)"/>
    <property type="match status" value="1"/>
</dbReference>
<comment type="caution">
    <text evidence="12">The sequence shown here is derived from an EMBL/GenBank/DDBJ whole genome shotgun (WGS) entry which is preliminary data.</text>
</comment>
<evidence type="ECO:0000256" key="2">
    <source>
        <dbReference type="ARBA" id="ARBA00009765"/>
    </source>
</evidence>
<evidence type="ECO:0000256" key="10">
    <source>
        <dbReference type="ARBA" id="ARBA00023136"/>
    </source>
</evidence>